<dbReference type="Pfam" id="PF04244">
    <property type="entry name" value="DPRP"/>
    <property type="match status" value="1"/>
</dbReference>
<dbReference type="SUPFAM" id="SSF48173">
    <property type="entry name" value="Cryptochrome/photolyase FAD-binding domain"/>
    <property type="match status" value="1"/>
</dbReference>
<dbReference type="Gene3D" id="3.40.50.620">
    <property type="entry name" value="HUPs"/>
    <property type="match status" value="1"/>
</dbReference>
<dbReference type="GO" id="GO:0016829">
    <property type="term" value="F:lyase activity"/>
    <property type="evidence" value="ECO:0007669"/>
    <property type="project" value="UniProtKB-KW"/>
</dbReference>
<dbReference type="PANTHER" id="PTHR38657">
    <property type="entry name" value="SLR1343 PROTEIN"/>
    <property type="match status" value="1"/>
</dbReference>
<dbReference type="InterPro" id="IPR014729">
    <property type="entry name" value="Rossmann-like_a/b/a_fold"/>
</dbReference>
<keyword evidence="1" id="KW-0456">Lyase</keyword>
<dbReference type="Proteomes" id="UP000557688">
    <property type="component" value="Unassembled WGS sequence"/>
</dbReference>
<dbReference type="InterPro" id="IPR007357">
    <property type="entry name" value="PhrB-like"/>
</dbReference>
<dbReference type="Gene3D" id="1.25.40.80">
    <property type="match status" value="1"/>
</dbReference>
<gene>
    <name evidence="1" type="ORF">FHR90_000179</name>
</gene>
<accession>A0A839UVF1</accession>
<comment type="caution">
    <text evidence="1">The sequence shown here is derived from an EMBL/GenBank/DDBJ whole genome shotgun (WGS) entry which is preliminary data.</text>
</comment>
<evidence type="ECO:0000313" key="1">
    <source>
        <dbReference type="EMBL" id="MBB3172373.1"/>
    </source>
</evidence>
<organism evidence="1 2">
    <name type="scientific">Endobacter medicaginis</name>
    <dbReference type="NCBI Taxonomy" id="1181271"/>
    <lineage>
        <taxon>Bacteria</taxon>
        <taxon>Pseudomonadati</taxon>
        <taxon>Pseudomonadota</taxon>
        <taxon>Alphaproteobacteria</taxon>
        <taxon>Acetobacterales</taxon>
        <taxon>Acetobacteraceae</taxon>
        <taxon>Endobacter</taxon>
    </lineage>
</organism>
<reference evidence="1 2" key="1">
    <citation type="submission" date="2020-08" db="EMBL/GenBank/DDBJ databases">
        <title>Genomic Encyclopedia of Type Strains, Phase III (KMG-III): the genomes of soil and plant-associated and newly described type strains.</title>
        <authorList>
            <person name="Whitman W."/>
        </authorList>
    </citation>
    <scope>NUCLEOTIDE SEQUENCE [LARGE SCALE GENOMIC DNA]</scope>
    <source>
        <strain evidence="1 2">CECT 8088</strain>
    </source>
</reference>
<dbReference type="InterPro" id="IPR052551">
    <property type="entry name" value="UV-DNA_repair_photolyase"/>
</dbReference>
<dbReference type="Gene3D" id="1.10.579.10">
    <property type="entry name" value="DNA Cyclobutane Dipyrimidine Photolyase, subunit A, domain 3"/>
    <property type="match status" value="1"/>
</dbReference>
<keyword evidence="2" id="KW-1185">Reference proteome</keyword>
<proteinExistence type="predicted"/>
<protein>
    <submittedName>
        <fullName evidence="1">Deoxyribodipyrimidine photolyase-related protein</fullName>
    </submittedName>
</protein>
<dbReference type="PANTHER" id="PTHR38657:SF1">
    <property type="entry name" value="SLR1343 PROTEIN"/>
    <property type="match status" value="1"/>
</dbReference>
<evidence type="ECO:0000313" key="2">
    <source>
        <dbReference type="Proteomes" id="UP000557688"/>
    </source>
</evidence>
<dbReference type="Gene3D" id="1.10.10.1710">
    <property type="entry name" value="Deoxyribodipyrimidine photolyase-related"/>
    <property type="match status" value="1"/>
</dbReference>
<sequence>MCQSPPACNPAPSRAVRGAMAATPTITVLPILGDQLSEGLASLRGRDPGACVVLLAEVRAECTYVRHHKRKIALVLSAMRHFSLRLRACGWTVDHVRLDDPANTHTLRGEVVRAAGRYRATEIVAVEAGEYRLRLDQSGWGEAAGIPLHLLEDDRFICSRDAFSRWAEGRRSLRMEFFYREMRVRTGLLVDEDGAPAGGAWNYDHDNRKPPARGLAPPPALGFTTDAHTREVLDLVDHEFAGHFGTLDGFDLPVTREQALIALDHFIDHALPRFGDYQDAMLAGEPLLFHSWLAPAINLGLLDPLEVCRAAEAAWRGGTAPLNAAEGFIRQIIGWREYIRGMYWRDMPEFATRNELGASRPLPEFYWTGETDLRCLAESIAQTRDLAYAHHIQRLMVLGNFALLVGVDPAAISDWFLVVYADAYEWVELPNVIGMSQFADGGAIASKPYVSSGAYIDRMSDYCRGCAYDVKQRTGERACPFNALYWDFLARHEARFRANARMRNIYAGWDRMAPAQREALRRSAASFLDRLVPAEPGWARSS</sequence>
<name>A0A839UVF1_9PROT</name>
<dbReference type="AlphaFoldDB" id="A0A839UVF1"/>
<dbReference type="InterPro" id="IPR036134">
    <property type="entry name" value="Crypto/Photolyase_FAD-like_sf"/>
</dbReference>
<dbReference type="EMBL" id="JACHXV010000001">
    <property type="protein sequence ID" value="MBB3172373.1"/>
    <property type="molecule type" value="Genomic_DNA"/>
</dbReference>